<dbReference type="GO" id="GO:0017183">
    <property type="term" value="P:protein histidyl modification to diphthamide"/>
    <property type="evidence" value="ECO:0007669"/>
    <property type="project" value="TreeGrafter"/>
</dbReference>
<dbReference type="Proteomes" id="UP000027265">
    <property type="component" value="Unassembled WGS sequence"/>
</dbReference>
<dbReference type="InterPro" id="IPR030662">
    <property type="entry name" value="DPH6/MJ0570"/>
</dbReference>
<keyword evidence="2" id="KW-1185">Reference proteome</keyword>
<dbReference type="Pfam" id="PF01042">
    <property type="entry name" value="Ribonuc_L-PSP"/>
    <property type="match status" value="1"/>
</dbReference>
<dbReference type="InterPro" id="IPR006175">
    <property type="entry name" value="YjgF/YER057c/UK114"/>
</dbReference>
<protein>
    <submittedName>
        <fullName evidence="1">Uncharacterized protein</fullName>
    </submittedName>
</protein>
<dbReference type="GO" id="GO:0017178">
    <property type="term" value="F:diphthine-ammonia ligase activity"/>
    <property type="evidence" value="ECO:0007669"/>
    <property type="project" value="TreeGrafter"/>
</dbReference>
<dbReference type="Gene3D" id="3.30.1330.40">
    <property type="entry name" value="RutC-like"/>
    <property type="match status" value="2"/>
</dbReference>
<sequence length="314" mass="34757">MSLFAQVNAVYGTFFGTSPPARACIAVDLPSPLRVKIDCVAFREDGKRDRRDRQALHVQGLSYWAPANIGPYSQAIIADERIFISGQIGLIPSNLTLPSPPSLPLETALVFQHVNRVTNALRANSGGGWVGYNQLSIYFLVDPADIGHVKKACEVYQQERDTPTLFVAVKDLPKGARVEKQALLHTGRCLITEDDGTTQQPRVPITYEGDMSWNGGRMHWEISRFEDSSASTTVICYRGQVSDRMILRLKKILSNLSTSSIRLFHRPTQPSSASFLFAALYGTESIPPTTPIPCRTISTRDADIWEYAICIIGN</sequence>
<dbReference type="PANTHER" id="PTHR12196:SF2">
    <property type="entry name" value="DIPHTHINE--AMMONIA LIGASE"/>
    <property type="match status" value="1"/>
</dbReference>
<dbReference type="OrthoDB" id="686384at2759"/>
<dbReference type="STRING" id="933084.A0A067QPQ5"/>
<dbReference type="HOGENOM" id="CLU_897692_0_0_1"/>
<accession>A0A067QPQ5</accession>
<reference evidence="2" key="1">
    <citation type="journal article" date="2014" name="Proc. Natl. Acad. Sci. U.S.A.">
        <title>Extensive sampling of basidiomycete genomes demonstrates inadequacy of the white-rot/brown-rot paradigm for wood decay fungi.</title>
        <authorList>
            <person name="Riley R."/>
            <person name="Salamov A.A."/>
            <person name="Brown D.W."/>
            <person name="Nagy L.G."/>
            <person name="Floudas D."/>
            <person name="Held B.W."/>
            <person name="Levasseur A."/>
            <person name="Lombard V."/>
            <person name="Morin E."/>
            <person name="Otillar R."/>
            <person name="Lindquist E.A."/>
            <person name="Sun H."/>
            <person name="LaButti K.M."/>
            <person name="Schmutz J."/>
            <person name="Jabbour D."/>
            <person name="Luo H."/>
            <person name="Baker S.E."/>
            <person name="Pisabarro A.G."/>
            <person name="Walton J.D."/>
            <person name="Blanchette R.A."/>
            <person name="Henrissat B."/>
            <person name="Martin F."/>
            <person name="Cullen D."/>
            <person name="Hibbett D.S."/>
            <person name="Grigoriev I.V."/>
        </authorList>
    </citation>
    <scope>NUCLEOTIDE SEQUENCE [LARGE SCALE GENOMIC DNA]</scope>
    <source>
        <strain evidence="2">MUCL 33604</strain>
    </source>
</reference>
<dbReference type="InterPro" id="IPR035959">
    <property type="entry name" value="RutC-like_sf"/>
</dbReference>
<dbReference type="SUPFAM" id="SSF55298">
    <property type="entry name" value="YjgF-like"/>
    <property type="match status" value="2"/>
</dbReference>
<organism evidence="1 2">
    <name type="scientific">Jaapia argillacea MUCL 33604</name>
    <dbReference type="NCBI Taxonomy" id="933084"/>
    <lineage>
        <taxon>Eukaryota</taxon>
        <taxon>Fungi</taxon>
        <taxon>Dikarya</taxon>
        <taxon>Basidiomycota</taxon>
        <taxon>Agaricomycotina</taxon>
        <taxon>Agaricomycetes</taxon>
        <taxon>Agaricomycetidae</taxon>
        <taxon>Jaapiales</taxon>
        <taxon>Jaapiaceae</taxon>
        <taxon>Jaapia</taxon>
    </lineage>
</organism>
<dbReference type="EMBL" id="KL197709">
    <property type="protein sequence ID" value="KDQ64621.1"/>
    <property type="molecule type" value="Genomic_DNA"/>
</dbReference>
<gene>
    <name evidence="1" type="ORF">JAAARDRAFT_232962</name>
</gene>
<name>A0A067QPQ5_9AGAM</name>
<dbReference type="InParanoid" id="A0A067QPQ5"/>
<dbReference type="AlphaFoldDB" id="A0A067QPQ5"/>
<proteinExistence type="predicted"/>
<dbReference type="PANTHER" id="PTHR12196">
    <property type="entry name" value="DOMAIN OF UNKNOWN FUNCTION 71 DUF71 -CONTAINING PROTEIN"/>
    <property type="match status" value="1"/>
</dbReference>
<evidence type="ECO:0000313" key="2">
    <source>
        <dbReference type="Proteomes" id="UP000027265"/>
    </source>
</evidence>
<evidence type="ECO:0000313" key="1">
    <source>
        <dbReference type="EMBL" id="KDQ64621.1"/>
    </source>
</evidence>